<comment type="caution">
    <text evidence="1">The sequence shown here is derived from an EMBL/GenBank/DDBJ whole genome shotgun (WGS) entry which is preliminary data.</text>
</comment>
<name>A0A117IDL3_MYCFO</name>
<evidence type="ECO:0000313" key="1">
    <source>
        <dbReference type="EMBL" id="GAT01253.1"/>
    </source>
</evidence>
<dbReference type="EMBL" id="BCSZ01000012">
    <property type="protein sequence ID" value="GAT01253.1"/>
    <property type="molecule type" value="Genomic_DNA"/>
</dbReference>
<gene>
    <name evidence="1" type="ORF">RMCFA_1367</name>
</gene>
<evidence type="ECO:0000313" key="2">
    <source>
        <dbReference type="Proteomes" id="UP000069705"/>
    </source>
</evidence>
<dbReference type="AlphaFoldDB" id="A0A117IDL3"/>
<reference evidence="2" key="2">
    <citation type="submission" date="2016-02" db="EMBL/GenBank/DDBJ databases">
        <title>Draft genome sequence of five rapidly growing Mycobacterium species.</title>
        <authorList>
            <person name="Katahira K."/>
            <person name="Gotou Y."/>
            <person name="Iida K."/>
            <person name="Ogura Y."/>
            <person name="Hayashi T."/>
        </authorList>
    </citation>
    <scope>NUCLEOTIDE SEQUENCE [LARGE SCALE GENOMIC DNA]</scope>
    <source>
        <strain evidence="2">JCM6368</strain>
    </source>
</reference>
<sequence length="116" mass="12884">MTASVNDGSPSTDALQLHAEAEKAYSQRLSQAVSAGCRGGESRRPSDYGYVDFAGVVWISESDQRTRWHALSDAGRREVVASHDQLPPEFAPYFRIFSREVVSALRRAYLTDRGPH</sequence>
<proteinExistence type="predicted"/>
<accession>A0A117IDL3</accession>
<protein>
    <submittedName>
        <fullName evidence="1">Uncharacterized protein</fullName>
    </submittedName>
</protein>
<dbReference type="Proteomes" id="UP000069705">
    <property type="component" value="Unassembled WGS sequence"/>
</dbReference>
<organism evidence="1 2">
    <name type="scientific">Mycolicibacterium fortuitum subsp. acetamidolyticum</name>
    <dbReference type="NCBI Taxonomy" id="144550"/>
    <lineage>
        <taxon>Bacteria</taxon>
        <taxon>Bacillati</taxon>
        <taxon>Actinomycetota</taxon>
        <taxon>Actinomycetes</taxon>
        <taxon>Mycobacteriales</taxon>
        <taxon>Mycobacteriaceae</taxon>
        <taxon>Mycolicibacterium</taxon>
    </lineage>
</organism>
<reference evidence="1 2" key="1">
    <citation type="journal article" date="2016" name="Genome Announc.">
        <title>Draft Genome Sequences of Five Rapidly Growing Mycobacterium Species, M. thermoresistibile, M. fortuitum subsp. acetamidolyticum, M. canariasense, M. brisbanense, and M. novocastrense.</title>
        <authorList>
            <person name="Katahira K."/>
            <person name="Ogura Y."/>
            <person name="Gotoh Y."/>
            <person name="Hayashi T."/>
        </authorList>
    </citation>
    <scope>NUCLEOTIDE SEQUENCE [LARGE SCALE GENOMIC DNA]</scope>
    <source>
        <strain evidence="1 2">JCM6368</strain>
    </source>
</reference>